<dbReference type="Pfam" id="PF02347">
    <property type="entry name" value="GDC-P"/>
    <property type="match status" value="1"/>
</dbReference>
<reference evidence="3" key="1">
    <citation type="submission" date="2021-10" db="EMBL/GenBank/DDBJ databases">
        <title>De novo Genome Assembly of Clathrus columnatus (Basidiomycota, Fungi) Using Illumina and Nanopore Sequence Data.</title>
        <authorList>
            <person name="Ogiso-Tanaka E."/>
            <person name="Itagaki H."/>
            <person name="Hosoya T."/>
            <person name="Hosaka K."/>
        </authorList>
    </citation>
    <scope>NUCLEOTIDE SEQUENCE</scope>
    <source>
        <strain evidence="3">MO-923</strain>
    </source>
</reference>
<evidence type="ECO:0000259" key="2">
    <source>
        <dbReference type="Pfam" id="PF02347"/>
    </source>
</evidence>
<proteinExistence type="predicted"/>
<dbReference type="GO" id="GO:0030170">
    <property type="term" value="F:pyridoxal phosphate binding"/>
    <property type="evidence" value="ECO:0007669"/>
    <property type="project" value="TreeGrafter"/>
</dbReference>
<dbReference type="GO" id="GO:0005739">
    <property type="term" value="C:mitochondrion"/>
    <property type="evidence" value="ECO:0007669"/>
    <property type="project" value="TreeGrafter"/>
</dbReference>
<dbReference type="InterPro" id="IPR015424">
    <property type="entry name" value="PyrdxlP-dep_Trfase"/>
</dbReference>
<dbReference type="PANTHER" id="PTHR11773">
    <property type="entry name" value="GLYCINE DEHYDROGENASE, DECARBOXYLATING"/>
    <property type="match status" value="1"/>
</dbReference>
<evidence type="ECO:0000313" key="4">
    <source>
        <dbReference type="Proteomes" id="UP001050691"/>
    </source>
</evidence>
<feature type="domain" description="Glycine cleavage system P-protein N-terminal" evidence="2">
    <location>
        <begin position="36"/>
        <end position="145"/>
    </location>
</feature>
<dbReference type="AlphaFoldDB" id="A0AAV5A7H0"/>
<dbReference type="PANTHER" id="PTHR11773:SF1">
    <property type="entry name" value="GLYCINE DEHYDROGENASE (DECARBOXYLATING), MITOCHONDRIAL"/>
    <property type="match status" value="1"/>
</dbReference>
<comment type="caution">
    <text evidence="3">The sequence shown here is derived from an EMBL/GenBank/DDBJ whole genome shotgun (WGS) entry which is preliminary data.</text>
</comment>
<keyword evidence="1" id="KW-0560">Oxidoreductase</keyword>
<keyword evidence="4" id="KW-1185">Reference proteome</keyword>
<accession>A0AAV5A7H0</accession>
<dbReference type="InterPro" id="IPR020581">
    <property type="entry name" value="GDC_P"/>
</dbReference>
<name>A0AAV5A7H0_9AGAM</name>
<dbReference type="Proteomes" id="UP001050691">
    <property type="component" value="Unassembled WGS sequence"/>
</dbReference>
<dbReference type="EMBL" id="BPWL01000004">
    <property type="protein sequence ID" value="GJJ09607.1"/>
    <property type="molecule type" value="Genomic_DNA"/>
</dbReference>
<dbReference type="GO" id="GO:0016594">
    <property type="term" value="F:glycine binding"/>
    <property type="evidence" value="ECO:0007669"/>
    <property type="project" value="TreeGrafter"/>
</dbReference>
<protein>
    <recommendedName>
        <fullName evidence="2">Glycine cleavage system P-protein N-terminal domain-containing protein</fullName>
    </recommendedName>
</protein>
<dbReference type="SUPFAM" id="SSF53383">
    <property type="entry name" value="PLP-dependent transferases"/>
    <property type="match status" value="1"/>
</dbReference>
<evidence type="ECO:0000256" key="1">
    <source>
        <dbReference type="ARBA" id="ARBA00023002"/>
    </source>
</evidence>
<dbReference type="InterPro" id="IPR049315">
    <property type="entry name" value="GDC-P_N"/>
</dbReference>
<dbReference type="GO" id="GO:0019464">
    <property type="term" value="P:glycine decarboxylation via glycine cleavage system"/>
    <property type="evidence" value="ECO:0007669"/>
    <property type="project" value="TreeGrafter"/>
</dbReference>
<organism evidence="3 4">
    <name type="scientific">Clathrus columnatus</name>
    <dbReference type="NCBI Taxonomy" id="1419009"/>
    <lineage>
        <taxon>Eukaryota</taxon>
        <taxon>Fungi</taxon>
        <taxon>Dikarya</taxon>
        <taxon>Basidiomycota</taxon>
        <taxon>Agaricomycotina</taxon>
        <taxon>Agaricomycetes</taxon>
        <taxon>Phallomycetidae</taxon>
        <taxon>Phallales</taxon>
        <taxon>Clathraceae</taxon>
        <taxon>Clathrus</taxon>
    </lineage>
</organism>
<dbReference type="GO" id="GO:0005960">
    <property type="term" value="C:glycine cleavage complex"/>
    <property type="evidence" value="ECO:0007669"/>
    <property type="project" value="TreeGrafter"/>
</dbReference>
<gene>
    <name evidence="3" type="ORF">Clacol_003830</name>
</gene>
<sequence>MLLRNAVRLNVSRLRYHVSLPKRLLNLFAPLDTFSNRHIGPNHDESHKMLSSLGYSSMEDFVNETVPPSIRLTSGFINDQSIEPLSESELFQRAKQIASANKVMRSYIGMGYHNAVVPPVILRNVLENPAWYTPYTPYQPEIAQGMSICASHAYTDY</sequence>
<evidence type="ECO:0000313" key="3">
    <source>
        <dbReference type="EMBL" id="GJJ09607.1"/>
    </source>
</evidence>
<dbReference type="GO" id="GO:0004375">
    <property type="term" value="F:glycine dehydrogenase (decarboxylating) activity"/>
    <property type="evidence" value="ECO:0007669"/>
    <property type="project" value="InterPro"/>
</dbReference>